<sequence length="88" mass="9427">MDINVTACMASGKFVANLAGRLPQDMMSIVRVHRTVKSGSGRLSRSFAGIDLLQQGGTSPAHMEVQMARMVSLMMFVGVMSYAAFIAS</sequence>
<protein>
    <submittedName>
        <fullName evidence="2">Uncharacterized protein</fullName>
    </submittedName>
</protein>
<dbReference type="EMBL" id="VTTN01000008">
    <property type="protein sequence ID" value="KAA0594433.1"/>
    <property type="molecule type" value="Genomic_DNA"/>
</dbReference>
<keyword evidence="1" id="KW-0472">Membrane</keyword>
<evidence type="ECO:0000313" key="2">
    <source>
        <dbReference type="EMBL" id="KAA0594433.1"/>
    </source>
</evidence>
<comment type="caution">
    <text evidence="2">The sequence shown here is derived from an EMBL/GenBank/DDBJ whole genome shotgun (WGS) entry which is preliminary data.</text>
</comment>
<dbReference type="AlphaFoldDB" id="A0A5A9GJE3"/>
<feature type="transmembrane region" description="Helical" evidence="1">
    <location>
        <begin position="70"/>
        <end position="87"/>
    </location>
</feature>
<evidence type="ECO:0000313" key="3">
    <source>
        <dbReference type="Proteomes" id="UP000324927"/>
    </source>
</evidence>
<reference evidence="2 3" key="1">
    <citation type="submission" date="2019-08" db="EMBL/GenBank/DDBJ databases">
        <authorList>
            <person name="Grouzdev D."/>
            <person name="Tikhonova E."/>
            <person name="Kravchenko I."/>
        </authorList>
    </citation>
    <scope>NUCLEOTIDE SEQUENCE [LARGE SCALE GENOMIC DNA]</scope>
    <source>
        <strain evidence="2 3">59b</strain>
    </source>
</reference>
<keyword evidence="1" id="KW-0812">Transmembrane</keyword>
<dbReference type="Proteomes" id="UP000324927">
    <property type="component" value="Unassembled WGS sequence"/>
</dbReference>
<gene>
    <name evidence="2" type="ORF">FZ942_20425</name>
</gene>
<proteinExistence type="predicted"/>
<keyword evidence="1" id="KW-1133">Transmembrane helix</keyword>
<accession>A0A5A9GJE3</accession>
<evidence type="ECO:0000256" key="1">
    <source>
        <dbReference type="SAM" id="Phobius"/>
    </source>
</evidence>
<organism evidence="2 3">
    <name type="scientific">Azospirillum lipoferum</name>
    <dbReference type="NCBI Taxonomy" id="193"/>
    <lineage>
        <taxon>Bacteria</taxon>
        <taxon>Pseudomonadati</taxon>
        <taxon>Pseudomonadota</taxon>
        <taxon>Alphaproteobacteria</taxon>
        <taxon>Rhodospirillales</taxon>
        <taxon>Azospirillaceae</taxon>
        <taxon>Azospirillum</taxon>
    </lineage>
</organism>
<name>A0A5A9GJE3_AZOLI</name>
<keyword evidence="3" id="KW-1185">Reference proteome</keyword>